<feature type="compositionally biased region" description="Basic and acidic residues" evidence="1">
    <location>
        <begin position="25"/>
        <end position="35"/>
    </location>
</feature>
<evidence type="ECO:0000313" key="2">
    <source>
        <dbReference type="EMBL" id="GFD25283.1"/>
    </source>
</evidence>
<dbReference type="EMBL" id="BKCJ011359463">
    <property type="protein sequence ID" value="GFD25283.1"/>
    <property type="molecule type" value="Genomic_DNA"/>
</dbReference>
<reference evidence="2" key="1">
    <citation type="journal article" date="2019" name="Sci. Rep.">
        <title>Draft genome of Tanacetum cinerariifolium, the natural source of mosquito coil.</title>
        <authorList>
            <person name="Yamashiro T."/>
            <person name="Shiraishi A."/>
            <person name="Satake H."/>
            <person name="Nakayama K."/>
        </authorList>
    </citation>
    <scope>NUCLEOTIDE SEQUENCE</scope>
</reference>
<feature type="non-terminal residue" evidence="2">
    <location>
        <position position="96"/>
    </location>
</feature>
<evidence type="ECO:0000256" key="1">
    <source>
        <dbReference type="SAM" id="MobiDB-lite"/>
    </source>
</evidence>
<feature type="region of interest" description="Disordered" evidence="1">
    <location>
        <begin position="23"/>
        <end position="96"/>
    </location>
</feature>
<proteinExistence type="predicted"/>
<feature type="non-terminal residue" evidence="2">
    <location>
        <position position="1"/>
    </location>
</feature>
<comment type="caution">
    <text evidence="2">The sequence shown here is derived from an EMBL/GenBank/DDBJ whole genome shotgun (WGS) entry which is preliminary data.</text>
</comment>
<gene>
    <name evidence="2" type="ORF">Tci_897252</name>
</gene>
<sequence>KRVGPLPTPRLALRYLADYSSSDHFTADDSLRDSSSKNSSDSSSRHSSSASPVPEALSPVCADLLPPRKSVRDFDSVTDFEDRETGLGVNVEDSYE</sequence>
<dbReference type="AlphaFoldDB" id="A0A699UT62"/>
<protein>
    <submittedName>
        <fullName evidence="2">Uncharacterized protein</fullName>
    </submittedName>
</protein>
<feature type="compositionally biased region" description="Low complexity" evidence="1">
    <location>
        <begin position="36"/>
        <end position="51"/>
    </location>
</feature>
<name>A0A699UT62_TANCI</name>
<organism evidence="2">
    <name type="scientific">Tanacetum cinerariifolium</name>
    <name type="common">Dalmatian daisy</name>
    <name type="synonym">Chrysanthemum cinerariifolium</name>
    <dbReference type="NCBI Taxonomy" id="118510"/>
    <lineage>
        <taxon>Eukaryota</taxon>
        <taxon>Viridiplantae</taxon>
        <taxon>Streptophyta</taxon>
        <taxon>Embryophyta</taxon>
        <taxon>Tracheophyta</taxon>
        <taxon>Spermatophyta</taxon>
        <taxon>Magnoliopsida</taxon>
        <taxon>eudicotyledons</taxon>
        <taxon>Gunneridae</taxon>
        <taxon>Pentapetalae</taxon>
        <taxon>asterids</taxon>
        <taxon>campanulids</taxon>
        <taxon>Asterales</taxon>
        <taxon>Asteraceae</taxon>
        <taxon>Asteroideae</taxon>
        <taxon>Anthemideae</taxon>
        <taxon>Anthemidinae</taxon>
        <taxon>Tanacetum</taxon>
    </lineage>
</organism>
<accession>A0A699UT62</accession>